<gene>
    <name evidence="2" type="ORF">SAMN04488034_101279</name>
</gene>
<dbReference type="SUPFAM" id="SSF48452">
    <property type="entry name" value="TPR-like"/>
    <property type="match status" value="2"/>
</dbReference>
<dbReference type="EMBL" id="FNUG01000001">
    <property type="protein sequence ID" value="SEE33014.1"/>
    <property type="molecule type" value="Genomic_DNA"/>
</dbReference>
<organism evidence="2 3">
    <name type="scientific">Salinimicrobium catena</name>
    <dbReference type="NCBI Taxonomy" id="390640"/>
    <lineage>
        <taxon>Bacteria</taxon>
        <taxon>Pseudomonadati</taxon>
        <taxon>Bacteroidota</taxon>
        <taxon>Flavobacteriia</taxon>
        <taxon>Flavobacteriales</taxon>
        <taxon>Flavobacteriaceae</taxon>
        <taxon>Salinimicrobium</taxon>
    </lineage>
</organism>
<proteinExistence type="predicted"/>
<dbReference type="OrthoDB" id="9763354at2"/>
<name>A0A1H5HYV7_9FLAO</name>
<keyword evidence="3" id="KW-1185">Reference proteome</keyword>
<dbReference type="Proteomes" id="UP000199448">
    <property type="component" value="Unassembled WGS sequence"/>
</dbReference>
<dbReference type="RefSeq" id="WP_093110999.1">
    <property type="nucleotide sequence ID" value="NZ_FNGG01000001.1"/>
</dbReference>
<evidence type="ECO:0000313" key="3">
    <source>
        <dbReference type="Proteomes" id="UP000199448"/>
    </source>
</evidence>
<dbReference type="SMART" id="SM00028">
    <property type="entry name" value="TPR"/>
    <property type="match status" value="5"/>
</dbReference>
<feature type="repeat" description="TPR" evidence="1">
    <location>
        <begin position="18"/>
        <end position="51"/>
    </location>
</feature>
<accession>A0A1H5HYV7</accession>
<keyword evidence="1" id="KW-0802">TPR repeat</keyword>
<dbReference type="PANTHER" id="PTHR12558:SF13">
    <property type="entry name" value="CELL DIVISION CYCLE PROTEIN 27 HOMOLOG"/>
    <property type="match status" value="1"/>
</dbReference>
<evidence type="ECO:0000313" key="2">
    <source>
        <dbReference type="EMBL" id="SEE33014.1"/>
    </source>
</evidence>
<dbReference type="GO" id="GO:0051301">
    <property type="term" value="P:cell division"/>
    <property type="evidence" value="ECO:0007669"/>
    <property type="project" value="TreeGrafter"/>
</dbReference>
<reference evidence="2 3" key="1">
    <citation type="submission" date="2016-10" db="EMBL/GenBank/DDBJ databases">
        <authorList>
            <person name="de Groot N.N."/>
        </authorList>
    </citation>
    <scope>NUCLEOTIDE SEQUENCE [LARGE SCALE GENOMIC DNA]</scope>
    <source>
        <strain evidence="2 3">DSM 23553</strain>
    </source>
</reference>
<dbReference type="Pfam" id="PF14559">
    <property type="entry name" value="TPR_19"/>
    <property type="match status" value="1"/>
</dbReference>
<dbReference type="Pfam" id="PF13181">
    <property type="entry name" value="TPR_8"/>
    <property type="match status" value="2"/>
</dbReference>
<sequence>MRILYALFISLFFVVSGFSQTEQLAKNYFDRGEFEKALHIYEQLVEQEPGNPEIFFGLIATYQQLERFKEAEDLLKYKVNNTANAPHYLVELGHNYELQQKREQAEQFYKEALRAIESRPNYAFSIARTFEKYSLLNNAVTAYELGMKMNPDAEYHIQLARLYGEQGEIEKMFSNYINVLGNNPGLLPGVSRIYGQFITEDPANEANIIFRKLLLKKLQEDQNILYNEMLSWLFVQQKEFKKAFLQEKAIYRRSQQGLAPIMRLTVLANEDDQSETALEILDFIIEEAPLQEVKLQAHQLRLNILKETLPPKRFSEVEAGYKELFETYGTGINTLSLQIDHANFLAFDLKRGEEAVAILRQLMDQQLKKLEEAAVKMALADILVLEEKFNQALIFYTQVQNLVQNDIIAQMARFKVAKTSYYKGDFKWATIQLDVLKSATSQLIANDAMELSLMISENSLEDSTQTALKLFARADLLDFQEKRKAAITVLDSVLTNHKGEKIEDDALLKQAMLFEEEGQYHKAEANYLKLLQHYKNGVLGDNAHYRLAELYATELEQPEKAQEFYEKIIFNYADSIYFVDARKKFRKLRGDELE</sequence>
<dbReference type="Gene3D" id="1.25.40.10">
    <property type="entry name" value="Tetratricopeptide repeat domain"/>
    <property type="match status" value="2"/>
</dbReference>
<dbReference type="PANTHER" id="PTHR12558">
    <property type="entry name" value="CELL DIVISION CYCLE 16,23,27"/>
    <property type="match status" value="1"/>
</dbReference>
<dbReference type="Pfam" id="PF13174">
    <property type="entry name" value="TPR_6"/>
    <property type="match status" value="1"/>
</dbReference>
<evidence type="ECO:0000256" key="1">
    <source>
        <dbReference type="PROSITE-ProRule" id="PRU00339"/>
    </source>
</evidence>
<dbReference type="InterPro" id="IPR019734">
    <property type="entry name" value="TPR_rpt"/>
</dbReference>
<dbReference type="PROSITE" id="PS50005">
    <property type="entry name" value="TPR"/>
    <property type="match status" value="1"/>
</dbReference>
<dbReference type="AlphaFoldDB" id="A0A1H5HYV7"/>
<protein>
    <submittedName>
        <fullName evidence="2">Tetratricopeptide repeat-containing protein</fullName>
    </submittedName>
</protein>
<dbReference type="STRING" id="390640.SAMN04488034_101279"/>
<dbReference type="InterPro" id="IPR011990">
    <property type="entry name" value="TPR-like_helical_dom_sf"/>
</dbReference>